<dbReference type="OrthoDB" id="2332199at2759"/>
<feature type="transmembrane region" description="Helical" evidence="1">
    <location>
        <begin position="84"/>
        <end position="106"/>
    </location>
</feature>
<evidence type="ECO:0000256" key="1">
    <source>
        <dbReference type="SAM" id="Phobius"/>
    </source>
</evidence>
<feature type="transmembrane region" description="Helical" evidence="1">
    <location>
        <begin position="150"/>
        <end position="177"/>
    </location>
</feature>
<dbReference type="EMBL" id="CAJVPV010018415">
    <property type="protein sequence ID" value="CAG8707074.1"/>
    <property type="molecule type" value="Genomic_DNA"/>
</dbReference>
<feature type="transmembrane region" description="Helical" evidence="1">
    <location>
        <begin position="52"/>
        <end position="72"/>
    </location>
</feature>
<dbReference type="AlphaFoldDB" id="A0A9N9HUU3"/>
<dbReference type="InterPro" id="IPR013920">
    <property type="entry name" value="DUF1774_fun"/>
</dbReference>
<sequence length="289" mass="32221">MPLSTSTKKNFIRVGNVLSLLLLFVANAVSLNLHPSPIDIYYKHLTYLSPSLIFVGIFVIVLYVLLFGFVFYVQFSNAFIIQRVVTSTVGCLLIVSNLLMCGWLFSLTSEKFYLSEMFMFLALLVTLRFHHNIVVHFSPTSHPSTQVTKIIAFVNTPFSMYTAFTLVGFVYTGFLAFTNDDELFAFVAVVCTWLLAIFGMAWTVTGIWSGGRRDGVMGAAIAWALLAIAVQQREVRHISIQCTVLSVTMSVILLVIWINYGGSLSQAARSQRNIVVEQYAPLLHSESDG</sequence>
<feature type="transmembrane region" description="Helical" evidence="1">
    <location>
        <begin position="183"/>
        <end position="208"/>
    </location>
</feature>
<keyword evidence="1" id="KW-0472">Membrane</keyword>
<keyword evidence="1" id="KW-1133">Transmembrane helix</keyword>
<feature type="transmembrane region" description="Helical" evidence="1">
    <location>
        <begin position="112"/>
        <end position="129"/>
    </location>
</feature>
<protein>
    <submittedName>
        <fullName evidence="2">14497_t:CDS:1</fullName>
    </submittedName>
</protein>
<keyword evidence="1" id="KW-0812">Transmembrane</keyword>
<organism evidence="2 3">
    <name type="scientific">Acaulospora morrowiae</name>
    <dbReference type="NCBI Taxonomy" id="94023"/>
    <lineage>
        <taxon>Eukaryota</taxon>
        <taxon>Fungi</taxon>
        <taxon>Fungi incertae sedis</taxon>
        <taxon>Mucoromycota</taxon>
        <taxon>Glomeromycotina</taxon>
        <taxon>Glomeromycetes</taxon>
        <taxon>Diversisporales</taxon>
        <taxon>Acaulosporaceae</taxon>
        <taxon>Acaulospora</taxon>
    </lineage>
</organism>
<dbReference type="PANTHER" id="PTHR37992:SF1">
    <property type="entry name" value="DUF1774-DOMAIN-CONTAINING PROTEIN"/>
    <property type="match status" value="1"/>
</dbReference>
<dbReference type="PANTHER" id="PTHR37992">
    <property type="entry name" value="EXPRESSED PROTEIN"/>
    <property type="match status" value="1"/>
</dbReference>
<feature type="transmembrane region" description="Helical" evidence="1">
    <location>
        <begin position="238"/>
        <end position="260"/>
    </location>
</feature>
<evidence type="ECO:0000313" key="3">
    <source>
        <dbReference type="Proteomes" id="UP000789342"/>
    </source>
</evidence>
<gene>
    <name evidence="2" type="ORF">AMORRO_LOCUS12482</name>
</gene>
<reference evidence="2" key="1">
    <citation type="submission" date="2021-06" db="EMBL/GenBank/DDBJ databases">
        <authorList>
            <person name="Kallberg Y."/>
            <person name="Tangrot J."/>
            <person name="Rosling A."/>
        </authorList>
    </citation>
    <scope>NUCLEOTIDE SEQUENCE</scope>
    <source>
        <strain evidence="2">CL551</strain>
    </source>
</reference>
<name>A0A9N9HUU3_9GLOM</name>
<dbReference type="Proteomes" id="UP000789342">
    <property type="component" value="Unassembled WGS sequence"/>
</dbReference>
<proteinExistence type="predicted"/>
<keyword evidence="3" id="KW-1185">Reference proteome</keyword>
<comment type="caution">
    <text evidence="2">The sequence shown here is derived from an EMBL/GenBank/DDBJ whole genome shotgun (WGS) entry which is preliminary data.</text>
</comment>
<accession>A0A9N9HUU3</accession>
<feature type="transmembrane region" description="Helical" evidence="1">
    <location>
        <begin position="215"/>
        <end position="232"/>
    </location>
</feature>
<evidence type="ECO:0000313" key="2">
    <source>
        <dbReference type="EMBL" id="CAG8707074.1"/>
    </source>
</evidence>